<dbReference type="InterPro" id="IPR001611">
    <property type="entry name" value="Leu-rich_rpt"/>
</dbReference>
<protein>
    <submittedName>
        <fullName evidence="3">NACHT, LRR and PYD domains-containing protein 3-like</fullName>
    </submittedName>
</protein>
<gene>
    <name evidence="3" type="primary">Rnh1</name>
    <name evidence="3" type="ORF">AOXY_G30486</name>
</gene>
<evidence type="ECO:0000256" key="2">
    <source>
        <dbReference type="ARBA" id="ARBA00022737"/>
    </source>
</evidence>
<dbReference type="EMBL" id="JAGXEW010000043">
    <property type="protein sequence ID" value="KAK1153135.1"/>
    <property type="molecule type" value="Genomic_DNA"/>
</dbReference>
<dbReference type="SUPFAM" id="SSF52047">
    <property type="entry name" value="RNI-like"/>
    <property type="match status" value="2"/>
</dbReference>
<dbReference type="SMART" id="SM00368">
    <property type="entry name" value="LRR_RI"/>
    <property type="match status" value="13"/>
</dbReference>
<dbReference type="InterPro" id="IPR051261">
    <property type="entry name" value="NLR"/>
</dbReference>
<dbReference type="Proteomes" id="UP001230051">
    <property type="component" value="Unassembled WGS sequence"/>
</dbReference>
<accession>A0AAD8FQ75</accession>
<keyword evidence="4" id="KW-1185">Reference proteome</keyword>
<name>A0AAD8FQ75_ACIOX</name>
<evidence type="ECO:0000313" key="4">
    <source>
        <dbReference type="Proteomes" id="UP001230051"/>
    </source>
</evidence>
<sequence>MCYLLRECDLTNDCCENLASALCTNQSSLRELQLTRNKLWTSGVKLLCAGLKDPHCKLEKLGLYQCNLTGDCCEDLASVLRTKQSTLRELELGCNDLGNSGVKLMFAALKDQHCKLEKLRLSRCDLTGSCCEDLASALLTNGSTLRELELSGNKLGNSGVKLTAALKDPNCKLEKLELSACGLTGDCCEDLASALLTNGSTLRELELSGNKLGNSGVKLTAALKDPNCKLQKLGLSRCDLTGSCCEDLASALRTNQSTLRELELNYNNLGDSGVKLIAALKDPNCKLEILGLDECGLTGDCCEDLASALCKDQSTLRELDLSCNNLGNSGVKLLSAALKDTNCKLQKLRLYKCELTVDSCEDLAAALHTNQSTVRELDLGGNNLGNSVVKLAAALKDPNCKLENLV</sequence>
<reference evidence="3" key="1">
    <citation type="submission" date="2022-02" db="EMBL/GenBank/DDBJ databases">
        <title>Atlantic sturgeon de novo genome assembly.</title>
        <authorList>
            <person name="Stock M."/>
            <person name="Klopp C."/>
            <person name="Guiguen Y."/>
            <person name="Cabau C."/>
            <person name="Parinello H."/>
            <person name="Santidrian Yebra-Pimentel E."/>
            <person name="Kuhl H."/>
            <person name="Dirks R.P."/>
            <person name="Guessner J."/>
            <person name="Wuertz S."/>
            <person name="Du K."/>
            <person name="Schartl M."/>
        </authorList>
    </citation>
    <scope>NUCLEOTIDE SEQUENCE</scope>
    <source>
        <strain evidence="3">STURGEONOMICS-FGT-2020</strain>
        <tissue evidence="3">Whole blood</tissue>
    </source>
</reference>
<keyword evidence="1" id="KW-0433">Leucine-rich repeat</keyword>
<dbReference type="Pfam" id="PF13516">
    <property type="entry name" value="LRR_6"/>
    <property type="match status" value="6"/>
</dbReference>
<proteinExistence type="predicted"/>
<organism evidence="3 4">
    <name type="scientific">Acipenser oxyrinchus oxyrinchus</name>
    <dbReference type="NCBI Taxonomy" id="40147"/>
    <lineage>
        <taxon>Eukaryota</taxon>
        <taxon>Metazoa</taxon>
        <taxon>Chordata</taxon>
        <taxon>Craniata</taxon>
        <taxon>Vertebrata</taxon>
        <taxon>Euteleostomi</taxon>
        <taxon>Actinopterygii</taxon>
        <taxon>Chondrostei</taxon>
        <taxon>Acipenseriformes</taxon>
        <taxon>Acipenseridae</taxon>
        <taxon>Acipenser</taxon>
    </lineage>
</organism>
<evidence type="ECO:0000256" key="1">
    <source>
        <dbReference type="ARBA" id="ARBA00022614"/>
    </source>
</evidence>
<dbReference type="Gene3D" id="3.80.10.10">
    <property type="entry name" value="Ribonuclease Inhibitor"/>
    <property type="match status" value="2"/>
</dbReference>
<keyword evidence="2" id="KW-0677">Repeat</keyword>
<dbReference type="AlphaFoldDB" id="A0AAD8FQ75"/>
<evidence type="ECO:0000313" key="3">
    <source>
        <dbReference type="EMBL" id="KAK1153135.1"/>
    </source>
</evidence>
<dbReference type="InterPro" id="IPR032675">
    <property type="entry name" value="LRR_dom_sf"/>
</dbReference>
<comment type="caution">
    <text evidence="3">The sequence shown here is derived from an EMBL/GenBank/DDBJ whole genome shotgun (WGS) entry which is preliminary data.</text>
</comment>
<dbReference type="PANTHER" id="PTHR24106">
    <property type="entry name" value="NACHT, LRR AND CARD DOMAINS-CONTAINING"/>
    <property type="match status" value="1"/>
</dbReference>